<dbReference type="OrthoDB" id="7306598at2"/>
<dbReference type="EMBL" id="QOKW01000002">
    <property type="protein sequence ID" value="KAA0683338.1"/>
    <property type="molecule type" value="Genomic_DNA"/>
</dbReference>
<dbReference type="Proteomes" id="UP000480854">
    <property type="component" value="Unassembled WGS sequence"/>
</dbReference>
<dbReference type="Gene3D" id="4.10.1090.10">
    <property type="entry name" value="Endosialidase, domain 4"/>
    <property type="match status" value="1"/>
</dbReference>
<dbReference type="RefSeq" id="WP_149467383.1">
    <property type="nucleotide sequence ID" value="NZ_QOKW01000002.1"/>
</dbReference>
<accession>A0A9W7NMS0</accession>
<feature type="domain" description="Peptidase S74" evidence="1">
    <location>
        <begin position="294"/>
        <end position="498"/>
    </location>
</feature>
<evidence type="ECO:0000313" key="2">
    <source>
        <dbReference type="EMBL" id="KAA0683338.1"/>
    </source>
</evidence>
<evidence type="ECO:0000259" key="1">
    <source>
        <dbReference type="PROSITE" id="PS51688"/>
    </source>
</evidence>
<proteinExistence type="predicted"/>
<dbReference type="AlphaFoldDB" id="A0A9W7NMS0"/>
<dbReference type="InterPro" id="IPR044914">
    <property type="entry name" value="Endosialidase_C_dom_sf"/>
</dbReference>
<reference evidence="2 3" key="1">
    <citation type="submission" date="2018-07" db="EMBL/GenBank/DDBJ databases">
        <title>Genome sequence of Azospirillum sp. ATCC 49961.</title>
        <authorList>
            <person name="Sant'Anna F.H."/>
            <person name="Baldani J.I."/>
            <person name="Zilli J.E."/>
            <person name="Reis V.M."/>
            <person name="Hartmann A."/>
            <person name="Cruz L."/>
            <person name="de Souza E.M."/>
            <person name="de Oliveira Pedrosa F."/>
            <person name="Passaglia L.M.P."/>
        </authorList>
    </citation>
    <scope>NUCLEOTIDE SEQUENCE [LARGE SCALE GENOMIC DNA]</scope>
    <source>
        <strain evidence="2 3">ATCC 49961</strain>
    </source>
</reference>
<keyword evidence="3" id="KW-1185">Reference proteome</keyword>
<evidence type="ECO:0000313" key="3">
    <source>
        <dbReference type="Proteomes" id="UP000480854"/>
    </source>
</evidence>
<dbReference type="InterPro" id="IPR030392">
    <property type="entry name" value="S74_ICA"/>
</dbReference>
<organism evidence="2 3">
    <name type="scientific">Roseomonas genomospecies 6</name>
    <dbReference type="NCBI Taxonomy" id="214106"/>
    <lineage>
        <taxon>Bacteria</taxon>
        <taxon>Pseudomonadati</taxon>
        <taxon>Pseudomonadota</taxon>
        <taxon>Alphaproteobacteria</taxon>
        <taxon>Acetobacterales</taxon>
        <taxon>Roseomonadaceae</taxon>
        <taxon>Roseomonas</taxon>
    </lineage>
</organism>
<gene>
    <name evidence="2" type="ORF">DS843_02785</name>
</gene>
<comment type="caution">
    <text evidence="2">The sequence shown here is derived from an EMBL/GenBank/DDBJ whole genome shotgun (WGS) entry which is preliminary data.</text>
</comment>
<protein>
    <recommendedName>
        <fullName evidence="1">Peptidase S74 domain-containing protein</fullName>
    </recommendedName>
</protein>
<name>A0A9W7NMS0_9PROT</name>
<dbReference type="PROSITE" id="PS51688">
    <property type="entry name" value="ICA"/>
    <property type="match status" value="1"/>
</dbReference>
<sequence>MMVKYGNRVLQTTTTVGTGTYTLGGAPTGWNSFLSAGGITSGDRVGYTVVDSLDQPTQWEVVEGVITAGSSVTLTRAAVLSSSNGGGAVNWGAETKYVYSTIPAQRAMAKDENGGVPFDVGSAVAPSAYFGPWSGSGFFSPGADAVAVANAGVESWRLSATGNMYVGTAGTAQIPGERIAVRGFVTVGDTTHTGLIGPTGAGTIVVGAYSGTTVELRSANVPQVMVLPKASANRAITFIGGSSSDGTCATIGTNSGDLGVQANLRPVVDNAYSLGASDARLSAIWSANGTIQTSHGPDKADREPIDGARAARFLALLQPITFRWREGGVQIDVVPDEPEIVERQKMRRVQREVERVAVENGRAIVRVEFEEVDEPMFLEYPMFTEAGQAIRGADGSQITYRVPVMETVEIPRSRLVLTPRAGRRRHAGWVAQDVVAAALEAGIATRDGDAVTAPGFWVLEEDGRQALRPDQLLPYFAAAVQHLFRDLDARVEAIERSKSNAPD</sequence>